<dbReference type="Pfam" id="PF02140">
    <property type="entry name" value="SUEL_Lectin"/>
    <property type="match status" value="1"/>
</dbReference>
<dbReference type="GO" id="GO:0030246">
    <property type="term" value="F:carbohydrate binding"/>
    <property type="evidence" value="ECO:0007669"/>
    <property type="project" value="InterPro"/>
</dbReference>
<dbReference type="InterPro" id="IPR000922">
    <property type="entry name" value="Lectin_gal-bd_dom"/>
</dbReference>
<dbReference type="Gene3D" id="2.60.120.740">
    <property type="match status" value="1"/>
</dbReference>
<keyword evidence="5" id="KW-1185">Reference proteome</keyword>
<dbReference type="Proteomes" id="UP000436088">
    <property type="component" value="Unassembled WGS sequence"/>
</dbReference>
<dbReference type="CDD" id="cd22842">
    <property type="entry name" value="Gal_Rha_Lectin_BGal"/>
    <property type="match status" value="1"/>
</dbReference>
<feature type="domain" description="SUEL-type lectin" evidence="3">
    <location>
        <begin position="99"/>
        <end position="188"/>
    </location>
</feature>
<dbReference type="PROSITE" id="PS50228">
    <property type="entry name" value="SUEL_LECTIN"/>
    <property type="match status" value="1"/>
</dbReference>
<dbReference type="InterPro" id="IPR043159">
    <property type="entry name" value="Lectin_gal-bd_sf"/>
</dbReference>
<dbReference type="InterPro" id="IPR008979">
    <property type="entry name" value="Galactose-bd-like_sf"/>
</dbReference>
<dbReference type="Gene3D" id="2.60.120.260">
    <property type="entry name" value="Galactose-binding domain-like"/>
    <property type="match status" value="1"/>
</dbReference>
<evidence type="ECO:0000256" key="1">
    <source>
        <dbReference type="ARBA" id="ARBA00022801"/>
    </source>
</evidence>
<evidence type="ECO:0000313" key="4">
    <source>
        <dbReference type="EMBL" id="KAE8690677.1"/>
    </source>
</evidence>
<keyword evidence="2" id="KW-0326">Glycosidase</keyword>
<protein>
    <recommendedName>
        <fullName evidence="3">SUEL-type lectin domain-containing protein</fullName>
    </recommendedName>
</protein>
<keyword evidence="1" id="KW-0378">Hydrolase</keyword>
<dbReference type="AlphaFoldDB" id="A0A6A2ZGC6"/>
<reference evidence="4" key="1">
    <citation type="submission" date="2019-09" db="EMBL/GenBank/DDBJ databases">
        <title>Draft genome information of white flower Hibiscus syriacus.</title>
        <authorList>
            <person name="Kim Y.-M."/>
        </authorList>
    </citation>
    <scope>NUCLEOTIDE SEQUENCE [LARGE SCALE GENOMIC DNA]</scope>
    <source>
        <strain evidence="4">YM2019G1</strain>
    </source>
</reference>
<dbReference type="InterPro" id="IPR048913">
    <property type="entry name" value="BetaGal_gal-bd"/>
</dbReference>
<dbReference type="SUPFAM" id="SSF49785">
    <property type="entry name" value="Galactose-binding domain-like"/>
    <property type="match status" value="1"/>
</dbReference>
<dbReference type="InterPro" id="IPR001944">
    <property type="entry name" value="Glycoside_Hdrlase_35"/>
</dbReference>
<comment type="caution">
    <text evidence="4">The sequence shown here is derived from an EMBL/GenBank/DDBJ whole genome shotgun (WGS) entry which is preliminary data.</text>
</comment>
<evidence type="ECO:0000256" key="2">
    <source>
        <dbReference type="ARBA" id="ARBA00023295"/>
    </source>
</evidence>
<proteinExistence type="predicted"/>
<evidence type="ECO:0000313" key="5">
    <source>
        <dbReference type="Proteomes" id="UP000436088"/>
    </source>
</evidence>
<dbReference type="PANTHER" id="PTHR23421">
    <property type="entry name" value="BETA-GALACTOSIDASE RELATED"/>
    <property type="match status" value="1"/>
</dbReference>
<evidence type="ECO:0000259" key="3">
    <source>
        <dbReference type="PROSITE" id="PS50228"/>
    </source>
</evidence>
<accession>A0A6A2ZGC6</accession>
<dbReference type="EMBL" id="VEPZ02001150">
    <property type="protein sequence ID" value="KAE8690677.1"/>
    <property type="molecule type" value="Genomic_DNA"/>
</dbReference>
<dbReference type="GO" id="GO:0005975">
    <property type="term" value="P:carbohydrate metabolic process"/>
    <property type="evidence" value="ECO:0007669"/>
    <property type="project" value="InterPro"/>
</dbReference>
<gene>
    <name evidence="4" type="ORF">F3Y22_tig00110893pilonHSYRG00271</name>
</gene>
<dbReference type="GO" id="GO:0004565">
    <property type="term" value="F:beta-galactosidase activity"/>
    <property type="evidence" value="ECO:0007669"/>
    <property type="project" value="UniProtKB-ARBA"/>
</dbReference>
<sequence length="189" mass="20594">MIGMSKGLVWINGNNIGRYWMSYLSPLKQTTQSEYHIPRSFLKPKDNLIVIFEEEQGTPKDVYISTANRDTICSVVSEFHPPSPRLFKNKAGIVRPLVDDLKPKAELTCPDQKKIAAVEFASFGDPFGSCGALVQGNCTAPASKQVVEKHCLGQSTCKIPVEPAEFGNVNGACPPNAPKTLAVQVLCSK</sequence>
<organism evidence="4 5">
    <name type="scientific">Hibiscus syriacus</name>
    <name type="common">Rose of Sharon</name>
    <dbReference type="NCBI Taxonomy" id="106335"/>
    <lineage>
        <taxon>Eukaryota</taxon>
        <taxon>Viridiplantae</taxon>
        <taxon>Streptophyta</taxon>
        <taxon>Embryophyta</taxon>
        <taxon>Tracheophyta</taxon>
        <taxon>Spermatophyta</taxon>
        <taxon>Magnoliopsida</taxon>
        <taxon>eudicotyledons</taxon>
        <taxon>Gunneridae</taxon>
        <taxon>Pentapetalae</taxon>
        <taxon>rosids</taxon>
        <taxon>malvids</taxon>
        <taxon>Malvales</taxon>
        <taxon>Malvaceae</taxon>
        <taxon>Malvoideae</taxon>
        <taxon>Hibiscus</taxon>
    </lineage>
</organism>
<dbReference type="Pfam" id="PF21467">
    <property type="entry name" value="BetaGal_gal-bd"/>
    <property type="match status" value="1"/>
</dbReference>
<name>A0A6A2ZGC6_HIBSY</name>